<dbReference type="AlphaFoldDB" id="A0AAI8B8S9"/>
<keyword evidence="1" id="KW-1133">Transmembrane helix</keyword>
<dbReference type="RefSeq" id="WP_232239061.1">
    <property type="nucleotide sequence ID" value="NZ_CADEQG010000021.1"/>
</dbReference>
<protein>
    <submittedName>
        <fullName evidence="4">Polymer-forming cytoskeletal family protein</fullName>
    </submittedName>
</protein>
<feature type="transmembrane region" description="Helical" evidence="1">
    <location>
        <begin position="218"/>
        <end position="239"/>
    </location>
</feature>
<name>A0AAI8B8S9_9BURK</name>
<accession>A0AAI8B8S9</accession>
<feature type="transmembrane region" description="Helical" evidence="1">
    <location>
        <begin position="323"/>
        <end position="339"/>
    </location>
</feature>
<gene>
    <name evidence="4" type="ORF">DM82_3038</name>
</gene>
<keyword evidence="5" id="KW-1185">Reference proteome</keyword>
<dbReference type="GeneID" id="60547927"/>
<dbReference type="Proteomes" id="UP000029424">
    <property type="component" value="Chromosome 1"/>
</dbReference>
<evidence type="ECO:0000313" key="4">
    <source>
        <dbReference type="EMBL" id="AIO67656.1"/>
    </source>
</evidence>
<organism evidence="4 5">
    <name type="scientific">Burkholderia oklahomensis</name>
    <dbReference type="NCBI Taxonomy" id="342113"/>
    <lineage>
        <taxon>Bacteria</taxon>
        <taxon>Pseudomonadati</taxon>
        <taxon>Pseudomonadota</taxon>
        <taxon>Betaproteobacteria</taxon>
        <taxon>Burkholderiales</taxon>
        <taxon>Burkholderiaceae</taxon>
        <taxon>Burkholderia</taxon>
        <taxon>pseudomallei group</taxon>
    </lineage>
</organism>
<proteinExistence type="predicted"/>
<evidence type="ECO:0000259" key="3">
    <source>
        <dbReference type="Pfam" id="PF26514"/>
    </source>
</evidence>
<feature type="transmembrane region" description="Helical" evidence="1">
    <location>
        <begin position="345"/>
        <end position="366"/>
    </location>
</feature>
<evidence type="ECO:0000256" key="2">
    <source>
        <dbReference type="SAM" id="SignalP"/>
    </source>
</evidence>
<feature type="signal peptide" evidence="2">
    <location>
        <begin position="1"/>
        <end position="21"/>
    </location>
</feature>
<dbReference type="EMBL" id="CP008726">
    <property type="protein sequence ID" value="AIO67656.1"/>
    <property type="molecule type" value="Genomic_DNA"/>
</dbReference>
<keyword evidence="1" id="KW-0812">Transmembrane</keyword>
<evidence type="ECO:0000313" key="5">
    <source>
        <dbReference type="Proteomes" id="UP000029424"/>
    </source>
</evidence>
<feature type="transmembrane region" description="Helical" evidence="1">
    <location>
        <begin position="251"/>
        <end position="276"/>
    </location>
</feature>
<feature type="transmembrane region" description="Helical" evidence="1">
    <location>
        <begin position="282"/>
        <end position="303"/>
    </location>
</feature>
<evidence type="ECO:0000256" key="1">
    <source>
        <dbReference type="SAM" id="Phobius"/>
    </source>
</evidence>
<reference evidence="4 5" key="1">
    <citation type="submission" date="2014-06" db="EMBL/GenBank/DDBJ databases">
        <authorList>
            <person name="Bishop-Lilly K.A."/>
            <person name="Broomall S.M."/>
            <person name="Chain P.S."/>
            <person name="Chertkov O."/>
            <person name="Coyne S.R."/>
            <person name="Daligault H.E."/>
            <person name="Davenport K.W."/>
            <person name="Erkkila T."/>
            <person name="Frey K.G."/>
            <person name="Gibbons H.S."/>
            <person name="Gu W."/>
            <person name="Jaissle J."/>
            <person name="Johnson S.L."/>
            <person name="Koroleva G.I."/>
            <person name="Ladner J.T."/>
            <person name="Lo C.-C."/>
            <person name="Minogue T.D."/>
            <person name="Munk C."/>
            <person name="Palacios G.F."/>
            <person name="Redden C.L."/>
            <person name="Rosenzweig C.N."/>
            <person name="Scholz M.B."/>
            <person name="Teshima H."/>
            <person name="Xu Y."/>
        </authorList>
    </citation>
    <scope>NUCLEOTIDE SEQUENCE [LARGE SCALE GENOMIC DNA]</scope>
    <source>
        <strain evidence="4 5">EO147</strain>
    </source>
</reference>
<keyword evidence="2" id="KW-0732">Signal</keyword>
<dbReference type="KEGG" id="bok:DM82_3038"/>
<sequence length="372" mass="38535">MHRLAVVSIVLLLALADVAGAAWRAESGFAHDIGSDHFAAGSSVEIEQPVAGDAIAAGEAVTLASNVAGDVVLAGRDLLIDGNAGENLYAAGSELVVNAAVGRNARIAGRRVDISRRAQISGNASIAGGRVNVIGDIKGYLQATGGRIYINGAIGGDVEASGREVTLGPNARVTGALRYRSPNPIEQDPRAVVSGGIERLTTHRPAAPEHTVLRVGRWIWTIGLMVLAALLVAIMPGFWLRVSERVRQRFLLSLLLAFVVTVCVPVAVIVLLVTGIGAPLGILAALAYPALLLIGYVSAGIALGDATLRRVQPTDAAFKRWRIAFAALATLALSLVGWIPWIGGFIAVVALLAGVGALVFEGWTVASGRKPG</sequence>
<dbReference type="Pfam" id="PF26514">
    <property type="entry name" value="DUF8173"/>
    <property type="match status" value="1"/>
</dbReference>
<feature type="chain" id="PRO_5042592719" evidence="2">
    <location>
        <begin position="22"/>
        <end position="372"/>
    </location>
</feature>
<keyword evidence="1" id="KW-0472">Membrane</keyword>
<dbReference type="InterPro" id="IPR058486">
    <property type="entry name" value="DUF8173"/>
</dbReference>
<feature type="domain" description="DUF8173" evidence="3">
    <location>
        <begin position="222"/>
        <end position="360"/>
    </location>
</feature>